<feature type="region of interest" description="Disordered" evidence="1">
    <location>
        <begin position="55"/>
        <end position="81"/>
    </location>
</feature>
<sequence length="81" mass="9130">MCRRQWQCIVICLALRPQLILMVEPTTALDMVVQREILKQVVNIQSLHGFSADVQQSSRSHTTRKLWGASAAPGSRKRVGE</sequence>
<protein>
    <submittedName>
        <fullName evidence="2">Uncharacterized protein</fullName>
    </submittedName>
</protein>
<dbReference type="PATRIC" id="fig|106592.7.peg.2762"/>
<dbReference type="SUPFAM" id="SSF52540">
    <property type="entry name" value="P-loop containing nucleoside triphosphate hydrolases"/>
    <property type="match status" value="1"/>
</dbReference>
<evidence type="ECO:0000256" key="1">
    <source>
        <dbReference type="SAM" id="MobiDB-lite"/>
    </source>
</evidence>
<name>A0A0L8C276_ENSAD</name>
<dbReference type="Proteomes" id="UP000037425">
    <property type="component" value="Unassembled WGS sequence"/>
</dbReference>
<organism evidence="2 3">
    <name type="scientific">Ensifer adhaerens</name>
    <name type="common">Sinorhizobium morelense</name>
    <dbReference type="NCBI Taxonomy" id="106592"/>
    <lineage>
        <taxon>Bacteria</taxon>
        <taxon>Pseudomonadati</taxon>
        <taxon>Pseudomonadota</taxon>
        <taxon>Alphaproteobacteria</taxon>
        <taxon>Hyphomicrobiales</taxon>
        <taxon>Rhizobiaceae</taxon>
        <taxon>Sinorhizobium/Ensifer group</taxon>
        <taxon>Ensifer</taxon>
    </lineage>
</organism>
<dbReference type="AlphaFoldDB" id="A0A0L8C276"/>
<evidence type="ECO:0000313" key="2">
    <source>
        <dbReference type="EMBL" id="KOF20898.1"/>
    </source>
</evidence>
<proteinExistence type="predicted"/>
<dbReference type="EMBL" id="LGAP01000002">
    <property type="protein sequence ID" value="KOF20898.1"/>
    <property type="molecule type" value="Genomic_DNA"/>
</dbReference>
<accession>A0A0L8C276</accession>
<reference evidence="3" key="1">
    <citation type="submission" date="2015-07" db="EMBL/GenBank/DDBJ databases">
        <title>Whole genome sequence of an Ensifer adhaerens strain isolated from a cave pool in the Wind Cave National Park.</title>
        <authorList>
            <person name="Eng W.W.H."/>
            <person name="Gan H.M."/>
            <person name="Barton H.A."/>
            <person name="Savka M.A."/>
        </authorList>
    </citation>
    <scope>NUCLEOTIDE SEQUENCE [LARGE SCALE GENOMIC DNA]</scope>
    <source>
        <strain evidence="3">SD006</strain>
    </source>
</reference>
<comment type="caution">
    <text evidence="2">The sequence shown here is derived from an EMBL/GenBank/DDBJ whole genome shotgun (WGS) entry which is preliminary data.</text>
</comment>
<dbReference type="InterPro" id="IPR027417">
    <property type="entry name" value="P-loop_NTPase"/>
</dbReference>
<gene>
    <name evidence="2" type="ORF">AC244_05630</name>
</gene>
<evidence type="ECO:0000313" key="3">
    <source>
        <dbReference type="Proteomes" id="UP000037425"/>
    </source>
</evidence>